<dbReference type="Gene3D" id="1.10.510.10">
    <property type="entry name" value="Transferase(Phosphotransferase) domain 1"/>
    <property type="match status" value="1"/>
</dbReference>
<dbReference type="PROSITE" id="PS50011">
    <property type="entry name" value="PROTEIN_KINASE_DOM"/>
    <property type="match status" value="1"/>
</dbReference>
<dbReference type="Proteomes" id="UP001589838">
    <property type="component" value="Unassembled WGS sequence"/>
</dbReference>
<proteinExistence type="inferred from homology"/>
<evidence type="ECO:0000256" key="1">
    <source>
        <dbReference type="ARBA" id="ARBA00009670"/>
    </source>
</evidence>
<dbReference type="PANTHER" id="PTHR10566:SF113">
    <property type="entry name" value="PROTEIN ACTIVITY OF BC1 COMPLEX KINASE 7, CHLOROPLASTIC"/>
    <property type="match status" value="1"/>
</dbReference>
<keyword evidence="2" id="KW-1133">Transmembrane helix</keyword>
<feature type="domain" description="Protein kinase" evidence="3">
    <location>
        <begin position="113"/>
        <end position="473"/>
    </location>
</feature>
<dbReference type="GO" id="GO:0016301">
    <property type="term" value="F:kinase activity"/>
    <property type="evidence" value="ECO:0007669"/>
    <property type="project" value="UniProtKB-KW"/>
</dbReference>
<organism evidence="4 5">
    <name type="scientific">Halalkalibacter kiskunsagensis</name>
    <dbReference type="NCBI Taxonomy" id="1548599"/>
    <lineage>
        <taxon>Bacteria</taxon>
        <taxon>Bacillati</taxon>
        <taxon>Bacillota</taxon>
        <taxon>Bacilli</taxon>
        <taxon>Bacillales</taxon>
        <taxon>Bacillaceae</taxon>
        <taxon>Halalkalibacter</taxon>
    </lineage>
</organism>
<feature type="transmembrane region" description="Helical" evidence="2">
    <location>
        <begin position="505"/>
        <end position="522"/>
    </location>
</feature>
<name>A0ABV6KAL4_9BACI</name>
<evidence type="ECO:0000313" key="4">
    <source>
        <dbReference type="EMBL" id="MFC0470351.1"/>
    </source>
</evidence>
<dbReference type="CDD" id="cd05121">
    <property type="entry name" value="ABC1_ADCK3-like"/>
    <property type="match status" value="1"/>
</dbReference>
<dbReference type="PANTHER" id="PTHR10566">
    <property type="entry name" value="CHAPERONE-ACTIVITY OF BC1 COMPLEX CABC1 -RELATED"/>
    <property type="match status" value="1"/>
</dbReference>
<sequence length="529" mass="61776">MSQKKWYRMWRVFSLALSIVIKVYWQRFLRKSDADKEKLWEKIGKKFRQTLFELEGLLIKIGQMLSIRADLLPNSFIKEIQQLVDQVPPSPWEDIKAVLEREWNGNIEENLLSIETKAIASASIGEVYRGWLKDGKKVAIKVQRPTIQAIVRTDFQILAVLFWFVRIFAPIPKDFLNFPMLYKELKHVMERELDFQRELKTAISFSDRFQQDSQVIIPHVYTDLCTSHVLVMEWVDGERITNIDFLNDHQIDRVELAQQLMKVFLPQWLQPGVFHADPHSGNVLVNEDGKLILLDFGMVGEISKKDATEFQNLVESFLMKDHKKAVEVLRALGFLLPSANTKSVEPLIEEAFSINFQKIKEMDLFAVKKELNDLVRTLPIQVPTRFIFLGRSVVTIEGMLYTLVPNEELHELAKPVLLNWINESELSKWKLLWKWLNAQPFTKIITDVLHVIKTPQRYVEWKENEQQRNFQFIIYENQKKQMFMLGCMGLIGVFIGTYLNQSLLWQGATVVIGLSALGYIVSRHKQKKV</sequence>
<evidence type="ECO:0000256" key="2">
    <source>
        <dbReference type="SAM" id="Phobius"/>
    </source>
</evidence>
<keyword evidence="4" id="KW-0808">Transferase</keyword>
<comment type="caution">
    <text evidence="4">The sequence shown here is derived from an EMBL/GenBank/DDBJ whole genome shotgun (WGS) entry which is preliminary data.</text>
</comment>
<keyword evidence="2" id="KW-0812">Transmembrane</keyword>
<dbReference type="InterPro" id="IPR000719">
    <property type="entry name" value="Prot_kinase_dom"/>
</dbReference>
<feature type="transmembrane region" description="Helical" evidence="2">
    <location>
        <begin position="482"/>
        <end position="499"/>
    </location>
</feature>
<reference evidence="4 5" key="1">
    <citation type="submission" date="2024-09" db="EMBL/GenBank/DDBJ databases">
        <authorList>
            <person name="Sun Q."/>
            <person name="Mori K."/>
        </authorList>
    </citation>
    <scope>NUCLEOTIDE SEQUENCE [LARGE SCALE GENOMIC DNA]</scope>
    <source>
        <strain evidence="4 5">NCAIM B.02610</strain>
    </source>
</reference>
<dbReference type="SUPFAM" id="SSF56112">
    <property type="entry name" value="Protein kinase-like (PK-like)"/>
    <property type="match status" value="1"/>
</dbReference>
<dbReference type="InterPro" id="IPR004147">
    <property type="entry name" value="ABC1_dom"/>
</dbReference>
<dbReference type="InterPro" id="IPR011009">
    <property type="entry name" value="Kinase-like_dom_sf"/>
</dbReference>
<keyword evidence="5" id="KW-1185">Reference proteome</keyword>
<protein>
    <submittedName>
        <fullName evidence="4">ABC1 kinase family protein</fullName>
    </submittedName>
</protein>
<dbReference type="RefSeq" id="WP_335960323.1">
    <property type="nucleotide sequence ID" value="NZ_JAXBLX010000009.1"/>
</dbReference>
<evidence type="ECO:0000259" key="3">
    <source>
        <dbReference type="PROSITE" id="PS50011"/>
    </source>
</evidence>
<comment type="similarity">
    <text evidence="1">Belongs to the protein kinase superfamily. ADCK protein kinase family.</text>
</comment>
<evidence type="ECO:0000313" key="5">
    <source>
        <dbReference type="Proteomes" id="UP001589838"/>
    </source>
</evidence>
<dbReference type="InterPro" id="IPR050154">
    <property type="entry name" value="UbiB_kinase"/>
</dbReference>
<keyword evidence="4" id="KW-0418">Kinase</keyword>
<gene>
    <name evidence="4" type="ORF">ACFFHM_07395</name>
</gene>
<accession>A0ABV6KAL4</accession>
<dbReference type="EMBL" id="JBHLUX010000020">
    <property type="protein sequence ID" value="MFC0470351.1"/>
    <property type="molecule type" value="Genomic_DNA"/>
</dbReference>
<dbReference type="Pfam" id="PF03109">
    <property type="entry name" value="ABC1"/>
    <property type="match status" value="1"/>
</dbReference>
<keyword evidence="2" id="KW-0472">Membrane</keyword>